<evidence type="ECO:0000256" key="3">
    <source>
        <dbReference type="ARBA" id="ARBA00023004"/>
    </source>
</evidence>
<keyword evidence="6" id="KW-1185">Reference proteome</keyword>
<comment type="cofactor">
    <cofactor evidence="1">
        <name>Fe(2+)</name>
        <dbReference type="ChEBI" id="CHEBI:29033"/>
    </cofactor>
</comment>
<dbReference type="Proteomes" id="UP000268727">
    <property type="component" value="Unassembled WGS sequence"/>
</dbReference>
<dbReference type="SUPFAM" id="SSF51197">
    <property type="entry name" value="Clavaminate synthase-like"/>
    <property type="match status" value="1"/>
</dbReference>
<protein>
    <submittedName>
        <fullName evidence="5">3-(4-hydroxyphenyl)acrylonitrile synthase</fullName>
    </submittedName>
</protein>
<dbReference type="GO" id="GO:0016491">
    <property type="term" value="F:oxidoreductase activity"/>
    <property type="evidence" value="ECO:0007669"/>
    <property type="project" value="UniProtKB-KW"/>
</dbReference>
<dbReference type="InterPro" id="IPR042098">
    <property type="entry name" value="TauD-like_sf"/>
</dbReference>
<dbReference type="EMBL" id="RJKM01000001">
    <property type="protein sequence ID" value="ROP35611.1"/>
    <property type="molecule type" value="Genomic_DNA"/>
</dbReference>
<sequence>MPSATTAADTAWGAEPLTPFGALLTAPSPGLPFTAPPVEDVRALVRAEHLVVLRGFTPPADGAALEAYGRSWGEVLEWSFGTVFDVLAHEEPEDHAFDTGFMPMHWDGMYARHVPEFQVFHCLTAPDTTEGGRTLFTDTTKVLADTDPATVRRWRSVVLHYRNPKISHYGGLVISPLVEPHPVTGAPTLRFLEPVPEGVEILNPPDVTVADHSPEEARAVVAEVRGALYDPRHLYAHSWEPGDILITDNYTLLHTREPYRRGLPRHLQRVHVLGTPPHLSHLNA</sequence>
<evidence type="ECO:0000256" key="2">
    <source>
        <dbReference type="ARBA" id="ARBA00023002"/>
    </source>
</evidence>
<keyword evidence="2" id="KW-0560">Oxidoreductase</keyword>
<reference evidence="5 6" key="1">
    <citation type="submission" date="2018-11" db="EMBL/GenBank/DDBJ databases">
        <title>Sequencing the genomes of 1000 actinobacteria strains.</title>
        <authorList>
            <person name="Klenk H.-P."/>
        </authorList>
    </citation>
    <scope>NUCLEOTIDE SEQUENCE [LARGE SCALE GENOMIC DNA]</scope>
    <source>
        <strain evidence="5 6">DSM 44231</strain>
    </source>
</reference>
<name>A0A3N1GZ83_9PSEU</name>
<organism evidence="5 6">
    <name type="scientific">Saccharothrix texasensis</name>
    <dbReference type="NCBI Taxonomy" id="103734"/>
    <lineage>
        <taxon>Bacteria</taxon>
        <taxon>Bacillati</taxon>
        <taxon>Actinomycetota</taxon>
        <taxon>Actinomycetes</taxon>
        <taxon>Pseudonocardiales</taxon>
        <taxon>Pseudonocardiaceae</taxon>
        <taxon>Saccharothrix</taxon>
    </lineage>
</organism>
<accession>A0A3N1GZ83</accession>
<proteinExistence type="predicted"/>
<dbReference type="PANTHER" id="PTHR10696">
    <property type="entry name" value="GAMMA-BUTYROBETAINE HYDROXYLASE-RELATED"/>
    <property type="match status" value="1"/>
</dbReference>
<dbReference type="RefSeq" id="WP_123741723.1">
    <property type="nucleotide sequence ID" value="NZ_RJKM01000001.1"/>
</dbReference>
<dbReference type="Pfam" id="PF02668">
    <property type="entry name" value="TauD"/>
    <property type="match status" value="1"/>
</dbReference>
<evidence type="ECO:0000313" key="6">
    <source>
        <dbReference type="Proteomes" id="UP000268727"/>
    </source>
</evidence>
<dbReference type="Gene3D" id="3.60.130.10">
    <property type="entry name" value="Clavaminate synthase-like"/>
    <property type="match status" value="1"/>
</dbReference>
<dbReference type="PANTHER" id="PTHR10696:SF53">
    <property type="entry name" value="TYROSINE ISONITRILE DESATURASE"/>
    <property type="match status" value="1"/>
</dbReference>
<evidence type="ECO:0000259" key="4">
    <source>
        <dbReference type="Pfam" id="PF02668"/>
    </source>
</evidence>
<comment type="caution">
    <text evidence="5">The sequence shown here is derived from an EMBL/GenBank/DDBJ whole genome shotgun (WGS) entry which is preliminary data.</text>
</comment>
<dbReference type="AlphaFoldDB" id="A0A3N1GZ83"/>
<feature type="domain" description="TauD/TfdA-like" evidence="4">
    <location>
        <begin position="15"/>
        <end position="270"/>
    </location>
</feature>
<dbReference type="OrthoDB" id="581608at2"/>
<evidence type="ECO:0000313" key="5">
    <source>
        <dbReference type="EMBL" id="ROP35611.1"/>
    </source>
</evidence>
<dbReference type="InterPro" id="IPR050411">
    <property type="entry name" value="AlphaKG_dependent_hydroxylases"/>
</dbReference>
<evidence type="ECO:0000256" key="1">
    <source>
        <dbReference type="ARBA" id="ARBA00001954"/>
    </source>
</evidence>
<gene>
    <name evidence="5" type="ORF">EDD40_0845</name>
</gene>
<dbReference type="InterPro" id="IPR003819">
    <property type="entry name" value="TauD/TfdA-like"/>
</dbReference>
<keyword evidence="3" id="KW-0408">Iron</keyword>